<keyword evidence="4 5" id="KW-0472">Membrane</keyword>
<dbReference type="PANTHER" id="PTHR42718:SF39">
    <property type="entry name" value="ACTINORHODIN TRANSPORTER-RELATED"/>
    <property type="match status" value="1"/>
</dbReference>
<keyword evidence="2 5" id="KW-0812">Transmembrane</keyword>
<gene>
    <name evidence="7" type="primary">stp_6</name>
    <name evidence="7" type="ORF">NCTC1934_04322</name>
</gene>
<feature type="transmembrane region" description="Helical" evidence="5">
    <location>
        <begin position="88"/>
        <end position="109"/>
    </location>
</feature>
<evidence type="ECO:0000259" key="6">
    <source>
        <dbReference type="PROSITE" id="PS50850"/>
    </source>
</evidence>
<organism evidence="7 8">
    <name type="scientific">Nocardia otitidiscaviarum</name>
    <dbReference type="NCBI Taxonomy" id="1823"/>
    <lineage>
        <taxon>Bacteria</taxon>
        <taxon>Bacillati</taxon>
        <taxon>Actinomycetota</taxon>
        <taxon>Actinomycetes</taxon>
        <taxon>Mycobacteriales</taxon>
        <taxon>Nocardiaceae</taxon>
        <taxon>Nocardia</taxon>
    </lineage>
</organism>
<dbReference type="Pfam" id="PF07690">
    <property type="entry name" value="MFS_1"/>
    <property type="match status" value="1"/>
</dbReference>
<feature type="transmembrane region" description="Helical" evidence="5">
    <location>
        <begin position="180"/>
        <end position="203"/>
    </location>
</feature>
<evidence type="ECO:0000313" key="8">
    <source>
        <dbReference type="Proteomes" id="UP000255467"/>
    </source>
</evidence>
<name>A0A378YTN4_9NOCA</name>
<feature type="transmembrane region" description="Helical" evidence="5">
    <location>
        <begin position="351"/>
        <end position="372"/>
    </location>
</feature>
<feature type="transmembrane region" description="Helical" evidence="5">
    <location>
        <begin position="50"/>
        <end position="68"/>
    </location>
</feature>
<proteinExistence type="predicted"/>
<protein>
    <submittedName>
        <fullName evidence="7">Spectinomycin tetracycline efflux pump</fullName>
    </submittedName>
</protein>
<feature type="domain" description="Major facilitator superfamily (MFS) profile" evidence="6">
    <location>
        <begin position="55"/>
        <end position="501"/>
    </location>
</feature>
<dbReference type="STRING" id="1406858.GCA_000710895_06397"/>
<feature type="transmembrane region" description="Helical" evidence="5">
    <location>
        <begin position="313"/>
        <end position="339"/>
    </location>
</feature>
<sequence length="504" mass="52515">MKPGTTNNSYLTAIRLRRTDNSPGCHYADHIDTPRGYQKFAIGERADGDTAAWLAFTGCLIAVFMQMVDGTIVTTALPSITADLSASPRAQLLVVSGYALAFACTLLTAARLGELLGRRRLFLAATAAFTAASVWCGISGSAAELVAARVVQGIAAAGMAAQTIAIATASFPRARLPQVFAVYGAVAGFAGMLGPILGGALVTADPFGLGWHAIFLINLPLGLVTFALALRYLRLGRAPRRERLDPGGAALSTASLFALLWALTDIQQHGWRPAPLALIAGAVGGVAAFLVQQRRAAARGNPLVRFDLFADRGFRLGSVLVTVFFGLFTAFVFAVSITLQEVLRFTPWRTGVLMTPFAVGACAGALASPMLVRRWGVRVLAAGIIGFGVCVAVGAVYLWLTAGAVSVPLVIGPVFLAGSSIGVFCVPLQPVMLSRLAQRQLDSASGLLPTIEQIGNALGLALLSAVFFRAHTLSGSVAMFTAIAVVAVATGVATLALPEPPDRR</sequence>
<feature type="transmembrane region" description="Helical" evidence="5">
    <location>
        <begin position="209"/>
        <end position="232"/>
    </location>
</feature>
<evidence type="ECO:0000256" key="2">
    <source>
        <dbReference type="ARBA" id="ARBA00022692"/>
    </source>
</evidence>
<feature type="transmembrane region" description="Helical" evidence="5">
    <location>
        <begin position="275"/>
        <end position="292"/>
    </location>
</feature>
<dbReference type="Gene3D" id="1.20.1250.20">
    <property type="entry name" value="MFS general substrate transporter like domains"/>
    <property type="match status" value="1"/>
</dbReference>
<feature type="transmembrane region" description="Helical" evidence="5">
    <location>
        <begin position="244"/>
        <end position="263"/>
    </location>
</feature>
<dbReference type="RefSeq" id="WP_255222164.1">
    <property type="nucleotide sequence ID" value="NZ_JADLRH010000003.1"/>
</dbReference>
<keyword evidence="8" id="KW-1185">Reference proteome</keyword>
<evidence type="ECO:0000256" key="3">
    <source>
        <dbReference type="ARBA" id="ARBA00022989"/>
    </source>
</evidence>
<comment type="subcellular location">
    <subcellularLocation>
        <location evidence="1">Cell membrane</location>
        <topology evidence="1">Multi-pass membrane protein</topology>
    </subcellularLocation>
</comment>
<dbReference type="SUPFAM" id="SSF103473">
    <property type="entry name" value="MFS general substrate transporter"/>
    <property type="match status" value="1"/>
</dbReference>
<dbReference type="PROSITE" id="PS50850">
    <property type="entry name" value="MFS"/>
    <property type="match status" value="1"/>
</dbReference>
<evidence type="ECO:0000256" key="4">
    <source>
        <dbReference type="ARBA" id="ARBA00023136"/>
    </source>
</evidence>
<dbReference type="Gene3D" id="1.20.1720.10">
    <property type="entry name" value="Multidrug resistance protein D"/>
    <property type="match status" value="1"/>
</dbReference>
<dbReference type="InterPro" id="IPR020846">
    <property type="entry name" value="MFS_dom"/>
</dbReference>
<feature type="transmembrane region" description="Helical" evidence="5">
    <location>
        <begin position="379"/>
        <end position="400"/>
    </location>
</feature>
<feature type="transmembrane region" description="Helical" evidence="5">
    <location>
        <begin position="121"/>
        <end position="140"/>
    </location>
</feature>
<dbReference type="InterPro" id="IPR036259">
    <property type="entry name" value="MFS_trans_sf"/>
</dbReference>
<dbReference type="PANTHER" id="PTHR42718">
    <property type="entry name" value="MAJOR FACILITATOR SUPERFAMILY MULTIDRUG TRANSPORTER MFSC"/>
    <property type="match status" value="1"/>
</dbReference>
<feature type="transmembrane region" description="Helical" evidence="5">
    <location>
        <begin position="454"/>
        <end position="471"/>
    </location>
</feature>
<evidence type="ECO:0000313" key="7">
    <source>
        <dbReference type="EMBL" id="SUA80522.1"/>
    </source>
</evidence>
<accession>A0A378YTN4</accession>
<dbReference type="GO" id="GO:0022857">
    <property type="term" value="F:transmembrane transporter activity"/>
    <property type="evidence" value="ECO:0007669"/>
    <property type="project" value="InterPro"/>
</dbReference>
<feature type="transmembrane region" description="Helical" evidence="5">
    <location>
        <begin position="146"/>
        <end position="168"/>
    </location>
</feature>
<dbReference type="AlphaFoldDB" id="A0A378YTN4"/>
<dbReference type="InterPro" id="IPR011701">
    <property type="entry name" value="MFS"/>
</dbReference>
<keyword evidence="3 5" id="KW-1133">Transmembrane helix</keyword>
<reference evidence="7 8" key="1">
    <citation type="submission" date="2018-06" db="EMBL/GenBank/DDBJ databases">
        <authorList>
            <consortium name="Pathogen Informatics"/>
            <person name="Doyle S."/>
        </authorList>
    </citation>
    <scope>NUCLEOTIDE SEQUENCE [LARGE SCALE GENOMIC DNA]</scope>
    <source>
        <strain evidence="7 8">NCTC1934</strain>
    </source>
</reference>
<dbReference type="EMBL" id="UGRY01000002">
    <property type="protein sequence ID" value="SUA80522.1"/>
    <property type="molecule type" value="Genomic_DNA"/>
</dbReference>
<evidence type="ECO:0000256" key="5">
    <source>
        <dbReference type="SAM" id="Phobius"/>
    </source>
</evidence>
<dbReference type="CDD" id="cd17321">
    <property type="entry name" value="MFS_MMR_MDR_like"/>
    <property type="match status" value="1"/>
</dbReference>
<evidence type="ECO:0000256" key="1">
    <source>
        <dbReference type="ARBA" id="ARBA00004651"/>
    </source>
</evidence>
<feature type="transmembrane region" description="Helical" evidence="5">
    <location>
        <begin position="406"/>
        <end position="433"/>
    </location>
</feature>
<feature type="transmembrane region" description="Helical" evidence="5">
    <location>
        <begin position="477"/>
        <end position="497"/>
    </location>
</feature>
<dbReference type="Proteomes" id="UP000255467">
    <property type="component" value="Unassembled WGS sequence"/>
</dbReference>
<dbReference type="GO" id="GO:0005886">
    <property type="term" value="C:plasma membrane"/>
    <property type="evidence" value="ECO:0007669"/>
    <property type="project" value="UniProtKB-SubCell"/>
</dbReference>